<organism evidence="1 2">
    <name type="scientific">Streptomyces paromomycinus</name>
    <name type="common">Streptomyces rimosus subsp. paromomycinus</name>
    <dbReference type="NCBI Taxonomy" id="92743"/>
    <lineage>
        <taxon>Bacteria</taxon>
        <taxon>Bacillati</taxon>
        <taxon>Actinomycetota</taxon>
        <taxon>Actinomycetes</taxon>
        <taxon>Kitasatosporales</taxon>
        <taxon>Streptomycetaceae</taxon>
        <taxon>Streptomyces</taxon>
    </lineage>
</organism>
<name>A0A401VV74_STREY</name>
<dbReference type="RefSeq" id="WP_125051613.1">
    <property type="nucleotide sequence ID" value="NZ_BHZD01000001.1"/>
</dbReference>
<dbReference type="EMBL" id="BHZD01000001">
    <property type="protein sequence ID" value="GCD40975.1"/>
    <property type="molecule type" value="Genomic_DNA"/>
</dbReference>
<evidence type="ECO:0000313" key="2">
    <source>
        <dbReference type="Proteomes" id="UP000286746"/>
    </source>
</evidence>
<comment type="caution">
    <text evidence="1">The sequence shown here is derived from an EMBL/GenBank/DDBJ whole genome shotgun (WGS) entry which is preliminary data.</text>
</comment>
<dbReference type="AlphaFoldDB" id="A0A401VV74"/>
<accession>A0A401VV74</accession>
<dbReference type="Proteomes" id="UP000286746">
    <property type="component" value="Unassembled WGS sequence"/>
</dbReference>
<protein>
    <submittedName>
        <fullName evidence="1">Uncharacterized protein</fullName>
    </submittedName>
</protein>
<reference evidence="1 2" key="1">
    <citation type="submission" date="2018-11" db="EMBL/GenBank/DDBJ databases">
        <title>Whole genome sequence of Streptomyces paromomycinus NBRC 15454(T).</title>
        <authorList>
            <person name="Komaki H."/>
            <person name="Tamura T."/>
        </authorList>
    </citation>
    <scope>NUCLEOTIDE SEQUENCE [LARGE SCALE GENOMIC DNA]</scope>
    <source>
        <strain evidence="1 2">NBRC 15454</strain>
    </source>
</reference>
<keyword evidence="2" id="KW-1185">Reference proteome</keyword>
<sequence length="69" mass="7283">MGSQPDSQHAQLAQLIAARSREHLRAAPVRPVLEQHGIDVGTVVAALGGRPPSALTRRSGLLSLDHLDS</sequence>
<evidence type="ECO:0000313" key="1">
    <source>
        <dbReference type="EMBL" id="GCD40975.1"/>
    </source>
</evidence>
<gene>
    <name evidence="1" type="ORF">GKJPGBOP_00628</name>
</gene>
<proteinExistence type="predicted"/>